<dbReference type="Pfam" id="PF13516">
    <property type="entry name" value="LRR_6"/>
    <property type="match status" value="2"/>
</dbReference>
<protein>
    <recommendedName>
        <fullName evidence="4">F-box/LRR-repeat protein 15-like leucin rich repeat domain-containing protein</fullName>
    </recommendedName>
</protein>
<accession>H3HCG8</accession>
<dbReference type="EMBL" id="DS566029">
    <property type="status" value="NOT_ANNOTATED_CDS"/>
    <property type="molecule type" value="Genomic_DNA"/>
</dbReference>
<dbReference type="AlphaFoldDB" id="H3HCG8"/>
<evidence type="ECO:0000259" key="4">
    <source>
        <dbReference type="Pfam" id="PF25372"/>
    </source>
</evidence>
<dbReference type="FunFam" id="1.25.40.10:FF:000052">
    <property type="entry name" value="Aryl-hydrocarbon-interacting protein-like 1"/>
    <property type="match status" value="1"/>
</dbReference>
<sequence length="950" mass="102798">MADVSDEELLGGWKPRMGMLSVAEKVEQAELLKRQGNLLVKQSEFKRALASYAKVFAYMNGLSVAGDAMSQYAQASAGMSATQEQGEQIQAVKVAVWANMALCHLKRATPDKALATCDKHSKARFRKAQAMVQLAHYERAHKLLSELLEDEPKNAAVRGEMRALQAKKRAYDAEARAKEKSAFGNMFKLLGCSGRLQSQEVRQHATLDGRHELRVAVAEVVLHARDHELVAAAKARAWQPAAAGPFGPGSCSAQKSLDSTPSRTENTFMNLPPLGSRALVMFSSPCASGMNAPAKLTALAISGKLSPLFSARSLAISWKALLSFTCAQKSFQAAASPASHSTAKTAASSFSWVHARQLRVGSSPCVMKPLMQSTTWPQVATSPLSSLSCSCCTRRLRLATLSVAMAPSYALAHNVGVVVVAVGAGAGRSQAFKAPKAPPTATAASSARTRSTMASASWTSSDDTRSRRESAGLVSPIQFAPAMTSDLEQLPDHLLLAHVCRFVHLQDRWHGLARVSKRWRRLTLASVHREQHVDLTWCTGEHELEAAAAVLLDRQPQRSKSGRNLSVEASQLQSVALYGPRVTSPLLSHLVKGLGCEQLRHVDVESKQISDAALKQLCRCVGLQTLALHCIKLTDESLVAISRSCRQLTKVDLSGCSRVRDDGIVAIAANCPKLQKINLTMCRRISDRSVIALAQHSSATLEEVVLDRCLKVSGPALRFLMRMQRNLRSFSFARCPKVQGVDFYNLEQIAQAKATMPTCKLAALDLSGCAGLDDRGVAALITINRYTLRSLNLGALQTLGSAAFAAIARCSELQSLNLSLCRTLQNDNLAAITAGCTQLSTLLLQGCVALDDGGLKAMAPRATNLQRLSLEFCYNITDEGLAAVVSRCQQLLHLNIKACNQLTIAAFQTLVRRKALLETLNIGACADMETTAAYFSIVKHKFPRCRIHWV</sequence>
<dbReference type="InterPro" id="IPR006553">
    <property type="entry name" value="Leu-rich_rpt_Cys-con_subtyp"/>
</dbReference>
<dbReference type="SMART" id="SM00367">
    <property type="entry name" value="LRR_CC"/>
    <property type="match status" value="10"/>
</dbReference>
<reference evidence="6" key="1">
    <citation type="journal article" date="2006" name="Science">
        <title>Phytophthora genome sequences uncover evolutionary origins and mechanisms of pathogenesis.</title>
        <authorList>
            <person name="Tyler B.M."/>
            <person name="Tripathy S."/>
            <person name="Zhang X."/>
            <person name="Dehal P."/>
            <person name="Jiang R.H."/>
            <person name="Aerts A."/>
            <person name="Arredondo F.D."/>
            <person name="Baxter L."/>
            <person name="Bensasson D."/>
            <person name="Beynon J.L."/>
            <person name="Chapman J."/>
            <person name="Damasceno C.M."/>
            <person name="Dorrance A.E."/>
            <person name="Dou D."/>
            <person name="Dickerman A.W."/>
            <person name="Dubchak I.L."/>
            <person name="Garbelotto M."/>
            <person name="Gijzen M."/>
            <person name="Gordon S.G."/>
            <person name="Govers F."/>
            <person name="Grunwald N.J."/>
            <person name="Huang W."/>
            <person name="Ivors K.L."/>
            <person name="Jones R.W."/>
            <person name="Kamoun S."/>
            <person name="Krampis K."/>
            <person name="Lamour K.H."/>
            <person name="Lee M.K."/>
            <person name="McDonald W.H."/>
            <person name="Medina M."/>
            <person name="Meijer H.J."/>
            <person name="Nordberg E.K."/>
            <person name="Maclean D.J."/>
            <person name="Ospina-Giraldo M.D."/>
            <person name="Morris P.F."/>
            <person name="Phuntumart V."/>
            <person name="Putnam N.H."/>
            <person name="Rash S."/>
            <person name="Rose J.K."/>
            <person name="Sakihama Y."/>
            <person name="Salamov A.A."/>
            <person name="Savidor A."/>
            <person name="Scheuring C.F."/>
            <person name="Smith B.M."/>
            <person name="Sobral B.W."/>
            <person name="Terry A."/>
            <person name="Torto-Alalibo T.A."/>
            <person name="Win J."/>
            <person name="Xu Z."/>
            <person name="Zhang H."/>
            <person name="Grigoriev I.V."/>
            <person name="Rokhsar D.S."/>
            <person name="Boore J.L."/>
        </authorList>
    </citation>
    <scope>NUCLEOTIDE SEQUENCE [LARGE SCALE GENOMIC DNA]</scope>
    <source>
        <strain evidence="6">Pr102</strain>
    </source>
</reference>
<dbReference type="InterPro" id="IPR032675">
    <property type="entry name" value="LRR_dom_sf"/>
</dbReference>
<evidence type="ECO:0000313" key="5">
    <source>
        <dbReference type="EnsemblProtists" id="Phyra95152"/>
    </source>
</evidence>
<dbReference type="InterPro" id="IPR050648">
    <property type="entry name" value="F-box_LRR-repeat"/>
</dbReference>
<reference evidence="5" key="2">
    <citation type="submission" date="2015-06" db="UniProtKB">
        <authorList>
            <consortium name="EnsemblProtists"/>
        </authorList>
    </citation>
    <scope>IDENTIFICATION</scope>
    <source>
        <strain evidence="5">Pr102</strain>
    </source>
</reference>
<dbReference type="VEuPathDB" id="FungiDB:KRP22_4550"/>
<dbReference type="SUPFAM" id="SSF52047">
    <property type="entry name" value="RNI-like"/>
    <property type="match status" value="1"/>
</dbReference>
<dbReference type="InParanoid" id="H3HCG8"/>
<dbReference type="STRING" id="164328.H3HCG8"/>
<dbReference type="eggNOG" id="KOG1947">
    <property type="taxonomic scope" value="Eukaryota"/>
</dbReference>
<dbReference type="Gene3D" id="3.80.10.10">
    <property type="entry name" value="Ribonuclease Inhibitor"/>
    <property type="match status" value="2"/>
</dbReference>
<feature type="compositionally biased region" description="Low complexity" evidence="3">
    <location>
        <begin position="440"/>
        <end position="461"/>
    </location>
</feature>
<feature type="coiled-coil region" evidence="2">
    <location>
        <begin position="154"/>
        <end position="181"/>
    </location>
</feature>
<dbReference type="CDD" id="cd09917">
    <property type="entry name" value="F-box_SF"/>
    <property type="match status" value="1"/>
</dbReference>
<dbReference type="eggNOG" id="KOG0543">
    <property type="taxonomic scope" value="Eukaryota"/>
</dbReference>
<dbReference type="GO" id="GO:0019005">
    <property type="term" value="C:SCF ubiquitin ligase complex"/>
    <property type="evidence" value="ECO:0000318"/>
    <property type="project" value="GO_Central"/>
</dbReference>
<name>H3HCG8_PHYRM</name>
<dbReference type="HOGENOM" id="CLU_310042_0_0_1"/>
<dbReference type="InterPro" id="IPR001611">
    <property type="entry name" value="Leu-rich_rpt"/>
</dbReference>
<proteinExistence type="predicted"/>
<keyword evidence="2" id="KW-0175">Coiled coil</keyword>
<dbReference type="VEuPathDB" id="FungiDB:KRP22_4548"/>
<organism evidence="5 6">
    <name type="scientific">Phytophthora ramorum</name>
    <name type="common">Sudden oak death agent</name>
    <dbReference type="NCBI Taxonomy" id="164328"/>
    <lineage>
        <taxon>Eukaryota</taxon>
        <taxon>Sar</taxon>
        <taxon>Stramenopiles</taxon>
        <taxon>Oomycota</taxon>
        <taxon>Peronosporomycetes</taxon>
        <taxon>Peronosporales</taxon>
        <taxon>Peronosporaceae</taxon>
        <taxon>Phytophthora</taxon>
    </lineage>
</organism>
<feature type="region of interest" description="Disordered" evidence="3">
    <location>
        <begin position="430"/>
        <end position="467"/>
    </location>
</feature>
<dbReference type="InterPro" id="IPR057207">
    <property type="entry name" value="FBXL15_LRR"/>
</dbReference>
<evidence type="ECO:0000313" key="6">
    <source>
        <dbReference type="Proteomes" id="UP000005238"/>
    </source>
</evidence>
<dbReference type="InterPro" id="IPR011990">
    <property type="entry name" value="TPR-like_helical_dom_sf"/>
</dbReference>
<evidence type="ECO:0000256" key="3">
    <source>
        <dbReference type="SAM" id="MobiDB-lite"/>
    </source>
</evidence>
<keyword evidence="1" id="KW-0833">Ubl conjugation pathway</keyword>
<dbReference type="EnsemblProtists" id="Phyra95152">
    <property type="protein sequence ID" value="Phyra95152"/>
    <property type="gene ID" value="Phyra95152"/>
</dbReference>
<dbReference type="VEuPathDB" id="FungiDB:KRP23_13837"/>
<dbReference type="SUPFAM" id="SSF48452">
    <property type="entry name" value="TPR-like"/>
    <property type="match status" value="1"/>
</dbReference>
<dbReference type="PANTHER" id="PTHR13382">
    <property type="entry name" value="MITOCHONDRIAL ATP SYNTHASE COUPLING FACTOR B"/>
    <property type="match status" value="1"/>
</dbReference>
<feature type="domain" description="F-box/LRR-repeat protein 15-like leucin rich repeat" evidence="4">
    <location>
        <begin position="569"/>
        <end position="728"/>
    </location>
</feature>
<dbReference type="Proteomes" id="UP000005238">
    <property type="component" value="Unassembled WGS sequence"/>
</dbReference>
<dbReference type="Gene3D" id="1.25.40.10">
    <property type="entry name" value="Tetratricopeptide repeat domain"/>
    <property type="match status" value="1"/>
</dbReference>
<evidence type="ECO:0000256" key="1">
    <source>
        <dbReference type="ARBA" id="ARBA00022786"/>
    </source>
</evidence>
<keyword evidence="6" id="KW-1185">Reference proteome</keyword>
<dbReference type="VEuPathDB" id="FungiDB:KRP23_13835"/>
<dbReference type="GO" id="GO:0031146">
    <property type="term" value="P:SCF-dependent proteasomal ubiquitin-dependent protein catabolic process"/>
    <property type="evidence" value="ECO:0000318"/>
    <property type="project" value="GO_Central"/>
</dbReference>
<evidence type="ECO:0000256" key="2">
    <source>
        <dbReference type="SAM" id="Coils"/>
    </source>
</evidence>
<dbReference type="Pfam" id="PF25372">
    <property type="entry name" value="DUF7885"/>
    <property type="match status" value="1"/>
</dbReference>